<accession>A0A0K2VH85</accession>
<dbReference type="AlphaFoldDB" id="A0A0K2VH85"/>
<evidence type="ECO:0000313" key="1">
    <source>
        <dbReference type="EMBL" id="CDW49321.1"/>
    </source>
</evidence>
<protein>
    <submittedName>
        <fullName evidence="1">Uncharacterized protein</fullName>
    </submittedName>
</protein>
<sequence length="104" mass="11482">RIGGSFVVRDARYEPCIILNYPQKGLKLFQDFGGAKTGIASTLLEKGVIPSAKTWWCRKSKECTAYLHISSEKRRLASLSFGSTIKSNPLCSSLSLDVIRISSK</sequence>
<reference evidence="1" key="1">
    <citation type="submission" date="2014-05" db="EMBL/GenBank/DDBJ databases">
        <authorList>
            <person name="Chronopoulou M."/>
        </authorList>
    </citation>
    <scope>NUCLEOTIDE SEQUENCE</scope>
    <source>
        <tissue evidence="1">Whole organism</tissue>
    </source>
</reference>
<dbReference type="EMBL" id="HACA01031960">
    <property type="protein sequence ID" value="CDW49321.1"/>
    <property type="molecule type" value="Transcribed_RNA"/>
</dbReference>
<organism evidence="1">
    <name type="scientific">Lepeophtheirus salmonis</name>
    <name type="common">Salmon louse</name>
    <name type="synonym">Caligus salmonis</name>
    <dbReference type="NCBI Taxonomy" id="72036"/>
    <lineage>
        <taxon>Eukaryota</taxon>
        <taxon>Metazoa</taxon>
        <taxon>Ecdysozoa</taxon>
        <taxon>Arthropoda</taxon>
        <taxon>Crustacea</taxon>
        <taxon>Multicrustacea</taxon>
        <taxon>Hexanauplia</taxon>
        <taxon>Copepoda</taxon>
        <taxon>Siphonostomatoida</taxon>
        <taxon>Caligidae</taxon>
        <taxon>Lepeophtheirus</taxon>
    </lineage>
</organism>
<proteinExistence type="predicted"/>
<feature type="non-terminal residue" evidence="1">
    <location>
        <position position="1"/>
    </location>
</feature>
<name>A0A0K2VH85_LEPSM</name>